<evidence type="ECO:0008006" key="4">
    <source>
        <dbReference type="Google" id="ProtNLM"/>
    </source>
</evidence>
<reference evidence="3" key="1">
    <citation type="submission" date="2020-06" db="EMBL/GenBank/DDBJ databases">
        <title>Draft genomic sequecing of Geomonas sp. Red745.</title>
        <authorList>
            <person name="Itoh H."/>
            <person name="Xu Z.X."/>
            <person name="Ushijima N."/>
            <person name="Masuda Y."/>
            <person name="Shiratori Y."/>
            <person name="Senoo K."/>
        </authorList>
    </citation>
    <scope>NUCLEOTIDE SEQUENCE [LARGE SCALE GENOMIC DNA]</scope>
    <source>
        <strain evidence="3">Red745</strain>
    </source>
</reference>
<feature type="signal peptide" evidence="1">
    <location>
        <begin position="1"/>
        <end position="20"/>
    </location>
</feature>
<dbReference type="RefSeq" id="WP_183359275.1">
    <property type="nucleotide sequence ID" value="NZ_BLXZ01000001.1"/>
</dbReference>
<accession>A0A6V8N434</accession>
<feature type="chain" id="PRO_5027975401" description="Lipoprotein" evidence="1">
    <location>
        <begin position="21"/>
        <end position="127"/>
    </location>
</feature>
<name>A0A6V8N434_9BACT</name>
<sequence length="127" mass="12918">MKKIAAFVALALMISGQVLAADNIDMTSALTDSASLNGKSVYGDKTDATATNTAAVLIGKTSTGVSVAAKTGAGGYAVVTQHKSGTRAFATAYDSTSVFYKEATAGTAVKTTVSKTDKSEFDGWTSM</sequence>
<dbReference type="AlphaFoldDB" id="A0A6V8N434"/>
<organism evidence="2 3">
    <name type="scientific">Geomonas limicola</name>
    <dbReference type="NCBI Taxonomy" id="2740186"/>
    <lineage>
        <taxon>Bacteria</taxon>
        <taxon>Pseudomonadati</taxon>
        <taxon>Thermodesulfobacteriota</taxon>
        <taxon>Desulfuromonadia</taxon>
        <taxon>Geobacterales</taxon>
        <taxon>Geobacteraceae</taxon>
        <taxon>Geomonas</taxon>
    </lineage>
</organism>
<evidence type="ECO:0000313" key="2">
    <source>
        <dbReference type="EMBL" id="GFO66744.1"/>
    </source>
</evidence>
<keyword evidence="3" id="KW-1185">Reference proteome</keyword>
<protein>
    <recommendedName>
        <fullName evidence="4">Lipoprotein</fullName>
    </recommendedName>
</protein>
<keyword evidence="1" id="KW-0732">Signal</keyword>
<evidence type="ECO:0000256" key="1">
    <source>
        <dbReference type="SAM" id="SignalP"/>
    </source>
</evidence>
<gene>
    <name evidence="2" type="ORF">GMLC_03230</name>
</gene>
<evidence type="ECO:0000313" key="3">
    <source>
        <dbReference type="Proteomes" id="UP000587586"/>
    </source>
</evidence>
<comment type="caution">
    <text evidence="2">The sequence shown here is derived from an EMBL/GenBank/DDBJ whole genome shotgun (WGS) entry which is preliminary data.</text>
</comment>
<dbReference type="Proteomes" id="UP000587586">
    <property type="component" value="Unassembled WGS sequence"/>
</dbReference>
<dbReference type="EMBL" id="BLXZ01000001">
    <property type="protein sequence ID" value="GFO66744.1"/>
    <property type="molecule type" value="Genomic_DNA"/>
</dbReference>
<proteinExistence type="predicted"/>